<dbReference type="SUPFAM" id="SSF51126">
    <property type="entry name" value="Pectin lyase-like"/>
    <property type="match status" value="1"/>
</dbReference>
<evidence type="ECO:0008006" key="3">
    <source>
        <dbReference type="Google" id="ProtNLM"/>
    </source>
</evidence>
<gene>
    <name evidence="1" type="ORF">IPP15_20250</name>
</gene>
<dbReference type="InterPro" id="IPR006626">
    <property type="entry name" value="PbH1"/>
</dbReference>
<organism evidence="1 2">
    <name type="scientific">Candidatus Opimibacter skivensis</name>
    <dbReference type="NCBI Taxonomy" id="2982028"/>
    <lineage>
        <taxon>Bacteria</taxon>
        <taxon>Pseudomonadati</taxon>
        <taxon>Bacteroidota</taxon>
        <taxon>Saprospiria</taxon>
        <taxon>Saprospirales</taxon>
        <taxon>Saprospiraceae</taxon>
        <taxon>Candidatus Opimibacter</taxon>
    </lineage>
</organism>
<evidence type="ECO:0000313" key="1">
    <source>
        <dbReference type="EMBL" id="MBK9984663.1"/>
    </source>
</evidence>
<dbReference type="Gene3D" id="2.160.20.10">
    <property type="entry name" value="Single-stranded right-handed beta-helix, Pectin lyase-like"/>
    <property type="match status" value="1"/>
</dbReference>
<name>A0A9D7SWT3_9BACT</name>
<dbReference type="EMBL" id="JADKGY010000030">
    <property type="protein sequence ID" value="MBK9984663.1"/>
    <property type="molecule type" value="Genomic_DNA"/>
</dbReference>
<sequence length="1567" mass="158053">MSFILFLCVSQKANAQITIAGSTGTANGVYTSLTNAGGAFAALNTAGSHNPADVITISITADVLAELGTNSLNAGTWASITVTPVGARTISGAAVAGTPLIDFNGADNVTVNGLNSGGNSLIIENTTVSATSGTSTIRFIGGATTNTITNCSLKGAVSSSIATNGAVVFFSTDAATASGNDNNTISNCDIGPSGANLPTKCILGNGSTTTTAIGNSGNVITNNDIHDYFGAAVTSAGIATIGGCNTWTITNNRFYQTATRTWTTGALHNAINIANTTATSGAQGFTITGNIVGYASNTQTGTYTLTGSTGSFRGIVFNGITGGIVSNINSNTVAAVSLTGVTGSGTTSSAPFMGIYVTNGVAITNSNTIGSQSATGSLVYSTTSASAADMMGMFNFSVDAWTANNNLIGGITSSNAGAGAANTYGMRLNTSSTVITTLSGNTIGGTVANSIQSTSAAIGAQVAGIFISTSIATVSNNTIRNLTNAGGTGTTTAASVVGIDFISATPVNTASQNTIFNLTNTNAAAATIVTGIQFTGATGNVVERNLIHSLTTSTTSAAAEVNGIRVAGGTTIYRNNMIALGAGVTNAIGSAATNSATTGVNGINEFLGTNSFFHNSVYIGGSPTAGSGASYTFNGTQTVNTRSFRDNIFFNARSNSGATGTNYAVKINGIFPNPTGLTINNNIYFANGTGAVFGFFNSLDVANLAAWKTAVGQDAGSFENNPQYNDPTNATPDLHIHPTNPTVAEGNGVDVGVTNDYDGQTRSGLTPVDIGADAGNFTGIDLSAPVISGITLTGTVCNVTSRTVTVTMTDATGVDNTASFRPRIFFQKNGAGYVSAQGTLSSGTVINGSWTFTISYAAVGGVVPTDVITYFIVAQDTYTPFNVGGNPSGGLVLTDVNTITTPPTTPFTYTIGTVLPGGTYTVGGAGTYLTLTAAVAAYNSSCLIGPIVFQLLDATYSGAETFPIVINANFDASSTNTLTIRPAASVVTSITGSATGALIKLNGAKYVTIDGSNSGGSDRSLTIENTSVTTPSVVLIGSIGTTPVTNNTLKNCIIRNGINTNSAVIISDAGTPGNAGFFDNITVQDNDVQKAFVGVFANGGTIPQNGSNLTYTQNTVNTSGANAIRNVGLYMQGVNGATVSNNTIGNFSNTDGENDIGIWLATGTINATVSNNTVATVGYTGTSAFAPIGINITSGTAATNNNITGNSVSDISTNGSSQVRGISVTGATTGDLTIQKNNVQGIINTNTGTFGAYGIDISGGNNVVVKNNFVSNVNFNMTGGAAFSTTFGIFGIRVGSGTGHKIYHNSVNLYGLVPGTATASLLSAAFGLVNTTSTGCDVRNNIFANNITGGTTSIAHVSAYLPSSGTSAMNLTWNNNLYYFGTDAARQGVGQAGTTAGTNFYTTLALLAAYSSTLSPAGTNDNASQAFTTAGPFVSNNDLHVTSSNDLGTPLGSVTDDIDNEMRSGTIPDIGADEFYCMGVVMNVADAGAGSLRDRIACVSTGSTITFDPSIWNSTILLTTGSILINKSITIAGPTVANVINISGSMSTVFNIVSGNLQFTGNVNVKQ</sequence>
<dbReference type="Proteomes" id="UP000808337">
    <property type="component" value="Unassembled WGS sequence"/>
</dbReference>
<proteinExistence type="predicted"/>
<comment type="caution">
    <text evidence="1">The sequence shown here is derived from an EMBL/GenBank/DDBJ whole genome shotgun (WGS) entry which is preliminary data.</text>
</comment>
<dbReference type="InterPro" id="IPR011050">
    <property type="entry name" value="Pectin_lyase_fold/virulence"/>
</dbReference>
<protein>
    <recommendedName>
        <fullName evidence="3">Right handed beta helix domain-containing protein</fullName>
    </recommendedName>
</protein>
<reference evidence="1 2" key="1">
    <citation type="submission" date="2020-10" db="EMBL/GenBank/DDBJ databases">
        <title>Connecting structure to function with the recovery of over 1000 high-quality activated sludge metagenome-assembled genomes encoding full-length rRNA genes using long-read sequencing.</title>
        <authorList>
            <person name="Singleton C.M."/>
            <person name="Petriglieri F."/>
            <person name="Kristensen J.M."/>
            <person name="Kirkegaard R.H."/>
            <person name="Michaelsen T.Y."/>
            <person name="Andersen M.H."/>
            <person name="Karst S.M."/>
            <person name="Dueholm M.S."/>
            <person name="Nielsen P.H."/>
            <person name="Albertsen M."/>
        </authorList>
    </citation>
    <scope>NUCLEOTIDE SEQUENCE [LARGE SCALE GENOMIC DNA]</scope>
    <source>
        <strain evidence="1">Ribe_18-Q3-R11-54_MAXAC.273</strain>
    </source>
</reference>
<evidence type="ECO:0000313" key="2">
    <source>
        <dbReference type="Proteomes" id="UP000808337"/>
    </source>
</evidence>
<dbReference type="InterPro" id="IPR012334">
    <property type="entry name" value="Pectin_lyas_fold"/>
</dbReference>
<dbReference type="SMART" id="SM00710">
    <property type="entry name" value="PbH1"/>
    <property type="match status" value="16"/>
</dbReference>
<accession>A0A9D7SWT3</accession>